<protein>
    <recommendedName>
        <fullName evidence="2">C2H2-type domain-containing protein</fullName>
    </recommendedName>
</protein>
<reference evidence="3" key="2">
    <citation type="submission" date="2023-05" db="EMBL/GenBank/DDBJ databases">
        <authorList>
            <person name="Schelkunov M.I."/>
        </authorList>
    </citation>
    <scope>NUCLEOTIDE SEQUENCE</scope>
    <source>
        <strain evidence="3">Hsosn_3</strain>
        <tissue evidence="3">Leaf</tissue>
    </source>
</reference>
<feature type="domain" description="C2H2-type" evidence="2">
    <location>
        <begin position="15"/>
        <end position="36"/>
    </location>
</feature>
<evidence type="ECO:0000259" key="2">
    <source>
        <dbReference type="PROSITE" id="PS00028"/>
    </source>
</evidence>
<dbReference type="AlphaFoldDB" id="A0AAD8N3G1"/>
<dbReference type="Proteomes" id="UP001237642">
    <property type="component" value="Unassembled WGS sequence"/>
</dbReference>
<keyword evidence="4" id="KW-1185">Reference proteome</keyword>
<name>A0AAD8N3G1_9APIA</name>
<gene>
    <name evidence="3" type="ORF">POM88_012449</name>
</gene>
<dbReference type="InterPro" id="IPR013087">
    <property type="entry name" value="Znf_C2H2_type"/>
</dbReference>
<evidence type="ECO:0000313" key="4">
    <source>
        <dbReference type="Proteomes" id="UP001237642"/>
    </source>
</evidence>
<sequence length="197" mass="22501">MRNFVSQTHFWIPQCPYCNKLFAHFFTMFLHCIRVHLELKCRLCGAVSVGYLLLTHHFLQVHMNIRVSRLMDVFRIGIRLREIPLCETSLDNMQYAAISLSRFILRRQYIISRVVHASLIVNLLFVHSASPSGTNYVPLQIDQNIVGTSHNQSPATSQSSQEADTELVENCIPLLNQLDGPSEGMNPVEDSDDEEND</sequence>
<reference evidence="3" key="1">
    <citation type="submission" date="2023-02" db="EMBL/GenBank/DDBJ databases">
        <title>Genome of toxic invasive species Heracleum sosnowskyi carries increased number of genes despite the absence of recent whole-genome duplications.</title>
        <authorList>
            <person name="Schelkunov M."/>
            <person name="Shtratnikova V."/>
            <person name="Makarenko M."/>
            <person name="Klepikova A."/>
            <person name="Omelchenko D."/>
            <person name="Novikova G."/>
            <person name="Obukhova E."/>
            <person name="Bogdanov V."/>
            <person name="Penin A."/>
            <person name="Logacheva M."/>
        </authorList>
    </citation>
    <scope>NUCLEOTIDE SEQUENCE</scope>
    <source>
        <strain evidence="3">Hsosn_3</strain>
        <tissue evidence="3">Leaf</tissue>
    </source>
</reference>
<organism evidence="3 4">
    <name type="scientific">Heracleum sosnowskyi</name>
    <dbReference type="NCBI Taxonomy" id="360622"/>
    <lineage>
        <taxon>Eukaryota</taxon>
        <taxon>Viridiplantae</taxon>
        <taxon>Streptophyta</taxon>
        <taxon>Embryophyta</taxon>
        <taxon>Tracheophyta</taxon>
        <taxon>Spermatophyta</taxon>
        <taxon>Magnoliopsida</taxon>
        <taxon>eudicotyledons</taxon>
        <taxon>Gunneridae</taxon>
        <taxon>Pentapetalae</taxon>
        <taxon>asterids</taxon>
        <taxon>campanulids</taxon>
        <taxon>Apiales</taxon>
        <taxon>Apiaceae</taxon>
        <taxon>Apioideae</taxon>
        <taxon>apioid superclade</taxon>
        <taxon>Tordylieae</taxon>
        <taxon>Tordyliinae</taxon>
        <taxon>Heracleum</taxon>
    </lineage>
</organism>
<evidence type="ECO:0000313" key="3">
    <source>
        <dbReference type="EMBL" id="KAK1393393.1"/>
    </source>
</evidence>
<proteinExistence type="predicted"/>
<evidence type="ECO:0000256" key="1">
    <source>
        <dbReference type="SAM" id="MobiDB-lite"/>
    </source>
</evidence>
<accession>A0AAD8N3G1</accession>
<dbReference type="SMART" id="SM00355">
    <property type="entry name" value="ZnF_C2H2"/>
    <property type="match status" value="2"/>
</dbReference>
<comment type="caution">
    <text evidence="3">The sequence shown here is derived from an EMBL/GenBank/DDBJ whole genome shotgun (WGS) entry which is preliminary data.</text>
</comment>
<dbReference type="PROSITE" id="PS00028">
    <property type="entry name" value="ZINC_FINGER_C2H2_1"/>
    <property type="match status" value="1"/>
</dbReference>
<feature type="region of interest" description="Disordered" evidence="1">
    <location>
        <begin position="175"/>
        <end position="197"/>
    </location>
</feature>
<dbReference type="EMBL" id="JAUIZM010000003">
    <property type="protein sequence ID" value="KAK1393393.1"/>
    <property type="molecule type" value="Genomic_DNA"/>
</dbReference>